<evidence type="ECO:0000313" key="1">
    <source>
        <dbReference type="EMBL" id="AYJ73219.1"/>
    </source>
</evidence>
<gene>
    <name evidence="1" type="ORF">CPT_Stubb_103</name>
</gene>
<organism evidence="1 2">
    <name type="scientific">Proteus phage Stubb</name>
    <dbReference type="NCBI Taxonomy" id="2315597"/>
    <lineage>
        <taxon>Viruses</taxon>
        <taxon>Duplodnaviria</taxon>
        <taxon>Heunggongvirae</taxon>
        <taxon>Uroviricota</taxon>
        <taxon>Caudoviricetes</taxon>
        <taxon>Demerecviridae</taxon>
        <taxon>Novosibvirus</taxon>
        <taxon>Novosibvirus stubb</taxon>
    </lineage>
</organism>
<proteinExistence type="predicted"/>
<evidence type="ECO:0008006" key="3">
    <source>
        <dbReference type="Google" id="ProtNLM"/>
    </source>
</evidence>
<sequence length="94" mass="10412">MNKLLAGVVVALSLAVAACTGYVPPETTPVRCFGYIDYRGHNQKLTFDKSRVSRVTGETEYFARRGISPGSTIYGRDSYWFGASEVRHLTCESK</sequence>
<dbReference type="PROSITE" id="PS51257">
    <property type="entry name" value="PROKAR_LIPOPROTEIN"/>
    <property type="match status" value="1"/>
</dbReference>
<evidence type="ECO:0000313" key="2">
    <source>
        <dbReference type="Proteomes" id="UP000269143"/>
    </source>
</evidence>
<dbReference type="EMBL" id="MH830339">
    <property type="protein sequence ID" value="AYJ73219.1"/>
    <property type="molecule type" value="Genomic_DNA"/>
</dbReference>
<protein>
    <recommendedName>
        <fullName evidence="3">Lipoprotein</fullName>
    </recommendedName>
</protein>
<keyword evidence="2" id="KW-1185">Reference proteome</keyword>
<accession>A0A3B8E0F1</accession>
<reference evidence="2" key="1">
    <citation type="submission" date="2018-09" db="EMBL/GenBank/DDBJ databases">
        <title>Complete genome of Proteus mirabilis phage Stubb.</title>
        <authorList>
            <person name="Bourgeois T.A."/>
            <person name="Lessor L."/>
            <person name="O'Leary C.J."/>
            <person name="Liu M."/>
        </authorList>
    </citation>
    <scope>NUCLEOTIDE SEQUENCE [LARGE SCALE GENOMIC DNA]</scope>
</reference>
<dbReference type="Proteomes" id="UP000269143">
    <property type="component" value="Segment"/>
</dbReference>
<name>A0A3B8E0F1_9CAUD</name>